<dbReference type="OrthoDB" id="9837305at2"/>
<keyword evidence="3" id="KW-1185">Reference proteome</keyword>
<dbReference type="AlphaFoldDB" id="A0A2K9LR02"/>
<feature type="signal peptide" evidence="1">
    <location>
        <begin position="1"/>
        <end position="21"/>
    </location>
</feature>
<evidence type="ECO:0000256" key="1">
    <source>
        <dbReference type="SAM" id="SignalP"/>
    </source>
</evidence>
<feature type="chain" id="PRO_5014985675" evidence="1">
    <location>
        <begin position="22"/>
        <end position="314"/>
    </location>
</feature>
<dbReference type="RefSeq" id="WP_101896043.1">
    <property type="nucleotide sequence ID" value="NZ_CP022684.1"/>
</dbReference>
<evidence type="ECO:0000313" key="2">
    <source>
        <dbReference type="EMBL" id="AUM14670.1"/>
    </source>
</evidence>
<proteinExistence type="predicted"/>
<keyword evidence="1" id="KW-0732">Signal</keyword>
<reference evidence="3" key="1">
    <citation type="submission" date="2017-08" db="EMBL/GenBank/DDBJ databases">
        <title>Direct submision.</title>
        <authorList>
            <person name="Kim S.-J."/>
            <person name="Rhee S.-K."/>
        </authorList>
    </citation>
    <scope>NUCLEOTIDE SEQUENCE [LARGE SCALE GENOMIC DNA]</scope>
    <source>
        <strain evidence="3">GI5</strain>
    </source>
</reference>
<dbReference type="EMBL" id="CP022684">
    <property type="protein sequence ID" value="AUM14670.1"/>
    <property type="molecule type" value="Genomic_DNA"/>
</dbReference>
<organism evidence="2 3">
    <name type="scientific">Ketobacter alkanivorans</name>
    <dbReference type="NCBI Taxonomy" id="1917421"/>
    <lineage>
        <taxon>Bacteria</taxon>
        <taxon>Pseudomonadati</taxon>
        <taxon>Pseudomonadota</taxon>
        <taxon>Gammaproteobacteria</taxon>
        <taxon>Pseudomonadales</taxon>
        <taxon>Ketobacteraceae</taxon>
        <taxon>Ketobacter</taxon>
    </lineage>
</organism>
<dbReference type="Proteomes" id="UP000235116">
    <property type="component" value="Chromosome"/>
</dbReference>
<name>A0A2K9LR02_9GAMM</name>
<accession>A0A2K9LR02</accession>
<gene>
    <name evidence="2" type="ORF">Kalk_20535</name>
</gene>
<protein>
    <submittedName>
        <fullName evidence="2">Uncharacterized protein</fullName>
    </submittedName>
</protein>
<sequence>MKYWMLTLTCIGLLPASLSFAASDAATAADNVFREGVAYCNQASKLSRTDTEQARTQYSKYLSHLERAKTIDTRLLDNNSFAQREHKRCTLIDDNIARAEAMPIVEQSLAQCEQARAALDASNLEQASESFNQFQSLRDQALAVTPTVLRVGSLAVRMRVCDRLVEKISLAQSDQQLALQKASRALTVYNKALASCDVGRGMSATSSLSTEAVKALEDVLSQVNKQLSNGDALGNGLDRSVGDGQQLAAIRNRVTACSSDIVASVASMNTKLEQQALMAKKAEDAAIQPPQLAVQAELSILQGQEIVQIGDGSL</sequence>
<dbReference type="KEGG" id="kak:Kalk_20535"/>
<evidence type="ECO:0000313" key="3">
    <source>
        <dbReference type="Proteomes" id="UP000235116"/>
    </source>
</evidence>